<dbReference type="AlphaFoldDB" id="A0A0F9I499"/>
<evidence type="ECO:0000256" key="4">
    <source>
        <dbReference type="ARBA" id="ARBA00023172"/>
    </source>
</evidence>
<dbReference type="GO" id="GO:0003697">
    <property type="term" value="F:single-stranded DNA binding"/>
    <property type="evidence" value="ECO:0007669"/>
    <property type="project" value="InterPro"/>
</dbReference>
<evidence type="ECO:0000256" key="1">
    <source>
        <dbReference type="ARBA" id="ARBA00009391"/>
    </source>
</evidence>
<organism evidence="6">
    <name type="scientific">marine sediment metagenome</name>
    <dbReference type="NCBI Taxonomy" id="412755"/>
    <lineage>
        <taxon>unclassified sequences</taxon>
        <taxon>metagenomes</taxon>
        <taxon>ecological metagenomes</taxon>
    </lineage>
</organism>
<protein>
    <recommendedName>
        <fullName evidence="5">RecA family profile 2 domain-containing protein</fullName>
    </recommendedName>
</protein>
<dbReference type="EMBL" id="LAZR01015138">
    <property type="protein sequence ID" value="KKM14469.1"/>
    <property type="molecule type" value="Genomic_DNA"/>
</dbReference>
<evidence type="ECO:0000313" key="6">
    <source>
        <dbReference type="EMBL" id="KKM14469.1"/>
    </source>
</evidence>
<feature type="domain" description="RecA family profile 2" evidence="5">
    <location>
        <begin position="137"/>
        <end position="218"/>
    </location>
</feature>
<dbReference type="GO" id="GO:0006310">
    <property type="term" value="P:DNA recombination"/>
    <property type="evidence" value="ECO:0007669"/>
    <property type="project" value="UniProtKB-KW"/>
</dbReference>
<dbReference type="PANTHER" id="PTHR45900">
    <property type="entry name" value="RECA"/>
    <property type="match status" value="1"/>
</dbReference>
<accession>A0A0F9I499</accession>
<comment type="caution">
    <text evidence="6">The sequence shown here is derived from an EMBL/GenBank/DDBJ whole genome shotgun (WGS) entry which is preliminary data.</text>
</comment>
<dbReference type="SUPFAM" id="SSF52540">
    <property type="entry name" value="P-loop containing nucleoside triphosphate hydrolases"/>
    <property type="match status" value="1"/>
</dbReference>
<gene>
    <name evidence="6" type="ORF">LCGC14_1705750</name>
</gene>
<dbReference type="Pfam" id="PF00154">
    <property type="entry name" value="RecA_N"/>
    <property type="match status" value="1"/>
</dbReference>
<dbReference type="GO" id="GO:0005524">
    <property type="term" value="F:ATP binding"/>
    <property type="evidence" value="ECO:0007669"/>
    <property type="project" value="UniProtKB-KW"/>
</dbReference>
<evidence type="ECO:0000256" key="3">
    <source>
        <dbReference type="ARBA" id="ARBA00022840"/>
    </source>
</evidence>
<name>A0A0F9I499_9ZZZZ</name>
<evidence type="ECO:0000256" key="2">
    <source>
        <dbReference type="ARBA" id="ARBA00022741"/>
    </source>
</evidence>
<keyword evidence="4" id="KW-0233">DNA recombination</keyword>
<dbReference type="InterPro" id="IPR020587">
    <property type="entry name" value="RecA_monomer-monomer_interface"/>
</dbReference>
<dbReference type="PRINTS" id="PR00142">
    <property type="entry name" value="RECA"/>
</dbReference>
<dbReference type="GO" id="GO:0006281">
    <property type="term" value="P:DNA repair"/>
    <property type="evidence" value="ECO:0007669"/>
    <property type="project" value="InterPro"/>
</dbReference>
<evidence type="ECO:0000259" key="5">
    <source>
        <dbReference type="PROSITE" id="PS50163"/>
    </source>
</evidence>
<dbReference type="InterPro" id="IPR027417">
    <property type="entry name" value="P-loop_NTPase"/>
</dbReference>
<keyword evidence="3" id="KW-0067">ATP-binding</keyword>
<comment type="similarity">
    <text evidence="1">Belongs to the RecA family.</text>
</comment>
<dbReference type="GO" id="GO:0008094">
    <property type="term" value="F:ATP-dependent activity, acting on DNA"/>
    <property type="evidence" value="ECO:0007669"/>
    <property type="project" value="InterPro"/>
</dbReference>
<feature type="non-terminal residue" evidence="6">
    <location>
        <position position="1"/>
    </location>
</feature>
<reference evidence="6" key="1">
    <citation type="journal article" date="2015" name="Nature">
        <title>Complex archaea that bridge the gap between prokaryotes and eukaryotes.</title>
        <authorList>
            <person name="Spang A."/>
            <person name="Saw J.H."/>
            <person name="Jorgensen S.L."/>
            <person name="Zaremba-Niedzwiedzka K."/>
            <person name="Martijn J."/>
            <person name="Lind A.E."/>
            <person name="van Eijk R."/>
            <person name="Schleper C."/>
            <person name="Guy L."/>
            <person name="Ettema T.J."/>
        </authorList>
    </citation>
    <scope>NUCLEOTIDE SEQUENCE</scope>
</reference>
<dbReference type="PANTHER" id="PTHR45900:SF1">
    <property type="entry name" value="MITOCHONDRIAL DNA REPAIR PROTEIN RECA HOMOLOG-RELATED"/>
    <property type="match status" value="1"/>
</dbReference>
<sequence>IFGPSSSGKTVLLAEIAGAVKRAGGEVMFKDPEARLNKAFAGIFDLNVDEIEYSVPSTVPEVFKPIRSWAPDGDFINGIFADSLAALSTDMELEDKDQYGMRRAKEFSEQLRKTCRVLTDKNFLMVVSNQIRDNIGGGPFSEKFKTPGGFGIPFYSSLRLRMMGTQKIKKVVKVQGKEVRRVIGVKTDVEVYKSSIWSPFRIAPLTIIFDYGVDDLRQNLQYIKDFTSNKVYTVAGRTLGTSMIDAIGIVEDEGLEKRLKREVIKLWTTIEEQFEEQRKIKKR</sequence>
<proteinExistence type="inferred from homology"/>
<dbReference type="InterPro" id="IPR013765">
    <property type="entry name" value="DNA_recomb/repair_RecA"/>
</dbReference>
<dbReference type="InterPro" id="IPR049428">
    <property type="entry name" value="RecA-like_N"/>
</dbReference>
<dbReference type="PROSITE" id="PS50163">
    <property type="entry name" value="RECA_3"/>
    <property type="match status" value="1"/>
</dbReference>
<keyword evidence="2" id="KW-0547">Nucleotide-binding</keyword>
<dbReference type="Gene3D" id="3.40.50.300">
    <property type="entry name" value="P-loop containing nucleotide triphosphate hydrolases"/>
    <property type="match status" value="1"/>
</dbReference>